<dbReference type="RefSeq" id="WP_247414151.1">
    <property type="nucleotide sequence ID" value="NZ_JALLGW010000001.1"/>
</dbReference>
<evidence type="ECO:0000313" key="1">
    <source>
        <dbReference type="EMBL" id="MFC5971243.1"/>
    </source>
</evidence>
<comment type="caution">
    <text evidence="1">The sequence shown here is derived from an EMBL/GenBank/DDBJ whole genome shotgun (WGS) entry which is preliminary data.</text>
</comment>
<dbReference type="EMBL" id="JBHSQH010000001">
    <property type="protein sequence ID" value="MFC5971243.1"/>
    <property type="molecule type" value="Genomic_DNA"/>
</dbReference>
<organism evidence="1 2">
    <name type="scientific">Halomarina salina</name>
    <dbReference type="NCBI Taxonomy" id="1872699"/>
    <lineage>
        <taxon>Archaea</taxon>
        <taxon>Methanobacteriati</taxon>
        <taxon>Methanobacteriota</taxon>
        <taxon>Stenosarchaea group</taxon>
        <taxon>Halobacteria</taxon>
        <taxon>Halobacteriales</taxon>
        <taxon>Natronomonadaceae</taxon>
        <taxon>Halomarina</taxon>
    </lineage>
</organism>
<protein>
    <submittedName>
        <fullName evidence="1">Uncharacterized protein</fullName>
    </submittedName>
</protein>
<keyword evidence="2" id="KW-1185">Reference proteome</keyword>
<gene>
    <name evidence="1" type="ORF">ACFPYI_07850</name>
</gene>
<proteinExistence type="predicted"/>
<reference evidence="1 2" key="1">
    <citation type="journal article" date="2019" name="Int. J. Syst. Evol. Microbiol.">
        <title>The Global Catalogue of Microorganisms (GCM) 10K type strain sequencing project: providing services to taxonomists for standard genome sequencing and annotation.</title>
        <authorList>
            <consortium name="The Broad Institute Genomics Platform"/>
            <consortium name="The Broad Institute Genome Sequencing Center for Infectious Disease"/>
            <person name="Wu L."/>
            <person name="Ma J."/>
        </authorList>
    </citation>
    <scope>NUCLEOTIDE SEQUENCE [LARGE SCALE GENOMIC DNA]</scope>
    <source>
        <strain evidence="1 2">CGMCC 1.12543</strain>
    </source>
</reference>
<accession>A0ABD5RLH5</accession>
<dbReference type="AlphaFoldDB" id="A0ABD5RLH5"/>
<dbReference type="Proteomes" id="UP001596099">
    <property type="component" value="Unassembled WGS sequence"/>
</dbReference>
<sequence length="100" mass="10601">MNRYPATAYDDASYQADAAVVAAAVGDFGAASDHVRSAFAALRSSPYTDHVEAVHRLGVDAAGALAAPDADRDRVVALLETFRTAVERCHERAVADVRAR</sequence>
<evidence type="ECO:0000313" key="2">
    <source>
        <dbReference type="Proteomes" id="UP001596099"/>
    </source>
</evidence>
<name>A0ABD5RLH5_9EURY</name>